<dbReference type="InterPro" id="IPR035810">
    <property type="entry name" value="PEBP_euk"/>
</dbReference>
<evidence type="ECO:0000313" key="2">
    <source>
        <dbReference type="EMBL" id="CAK1541488.1"/>
    </source>
</evidence>
<dbReference type="Gene3D" id="3.90.280.10">
    <property type="entry name" value="PEBP-like"/>
    <property type="match status" value="1"/>
</dbReference>
<evidence type="ECO:0000256" key="1">
    <source>
        <dbReference type="SAM" id="SignalP"/>
    </source>
</evidence>
<feature type="chain" id="PRO_5043527647" evidence="1">
    <location>
        <begin position="18"/>
        <end position="232"/>
    </location>
</feature>
<feature type="signal peptide" evidence="1">
    <location>
        <begin position="1"/>
        <end position="17"/>
    </location>
</feature>
<dbReference type="PANTHER" id="PTHR11362">
    <property type="entry name" value="PHOSPHATIDYLETHANOLAMINE-BINDING PROTEIN"/>
    <property type="match status" value="1"/>
</dbReference>
<gene>
    <name evidence="2" type="ORF">LNINA_LOCUS1469</name>
</gene>
<dbReference type="PANTHER" id="PTHR11362:SF82">
    <property type="entry name" value="PHOSPHATIDYLETHANOLAMINE-BINDING PROTEIN 4"/>
    <property type="match status" value="1"/>
</dbReference>
<accession>A0AAV1IWH0</accession>
<comment type="caution">
    <text evidence="2">The sequence shown here is derived from an EMBL/GenBank/DDBJ whole genome shotgun (WGS) entry which is preliminary data.</text>
</comment>
<evidence type="ECO:0000313" key="3">
    <source>
        <dbReference type="Proteomes" id="UP001497472"/>
    </source>
</evidence>
<organism evidence="2 3">
    <name type="scientific">Leptosia nina</name>
    <dbReference type="NCBI Taxonomy" id="320188"/>
    <lineage>
        <taxon>Eukaryota</taxon>
        <taxon>Metazoa</taxon>
        <taxon>Ecdysozoa</taxon>
        <taxon>Arthropoda</taxon>
        <taxon>Hexapoda</taxon>
        <taxon>Insecta</taxon>
        <taxon>Pterygota</taxon>
        <taxon>Neoptera</taxon>
        <taxon>Endopterygota</taxon>
        <taxon>Lepidoptera</taxon>
        <taxon>Glossata</taxon>
        <taxon>Ditrysia</taxon>
        <taxon>Papilionoidea</taxon>
        <taxon>Pieridae</taxon>
        <taxon>Pierinae</taxon>
        <taxon>Leptosia</taxon>
    </lineage>
</organism>
<keyword evidence="1" id="KW-0732">Signal</keyword>
<keyword evidence="3" id="KW-1185">Reference proteome</keyword>
<protein>
    <submittedName>
        <fullName evidence="2">Uncharacterized protein</fullName>
    </submittedName>
</protein>
<sequence length="232" mass="25721">MMLLLFMLGIGSQIIFASCNDSAKDSKDYSCTCIDGYLANRKSRLSVEDAFIEYDIVDDYLPVPPEDFLVASFITAYPDLGNFIPPLRTVDANAISYPKAKPSSEYTLILIDIDAPSKDNRGFVIGMFVNIQGRNLSAINVNNLNINSVVVPFTPPVPALDSGIHRPIALLYEQNGSINPNRLDLLRLSRDRLIPDIEEFTKKYNLKNPVAGNFFVTELSSCSSSDDGRKDE</sequence>
<dbReference type="InterPro" id="IPR036610">
    <property type="entry name" value="PEBP-like_sf"/>
</dbReference>
<dbReference type="EMBL" id="CAVLEF010000002">
    <property type="protein sequence ID" value="CAK1541488.1"/>
    <property type="molecule type" value="Genomic_DNA"/>
</dbReference>
<name>A0AAV1IWH0_9NEOP</name>
<reference evidence="2 3" key="1">
    <citation type="submission" date="2023-11" db="EMBL/GenBank/DDBJ databases">
        <authorList>
            <person name="Okamura Y."/>
        </authorList>
    </citation>
    <scope>NUCLEOTIDE SEQUENCE [LARGE SCALE GENOMIC DNA]</scope>
</reference>
<dbReference type="SUPFAM" id="SSF49777">
    <property type="entry name" value="PEBP-like"/>
    <property type="match status" value="1"/>
</dbReference>
<proteinExistence type="predicted"/>
<dbReference type="AlphaFoldDB" id="A0AAV1IWH0"/>
<dbReference type="Proteomes" id="UP001497472">
    <property type="component" value="Unassembled WGS sequence"/>
</dbReference>